<evidence type="ECO:0000256" key="1">
    <source>
        <dbReference type="ARBA" id="ARBA00022884"/>
    </source>
</evidence>
<dbReference type="EMBL" id="MN739317">
    <property type="protein sequence ID" value="QHS98466.1"/>
    <property type="molecule type" value="Genomic_DNA"/>
</dbReference>
<organism evidence="3">
    <name type="scientific">viral metagenome</name>
    <dbReference type="NCBI Taxonomy" id="1070528"/>
    <lineage>
        <taxon>unclassified sequences</taxon>
        <taxon>metagenomes</taxon>
        <taxon>organismal metagenomes</taxon>
    </lineage>
</organism>
<feature type="domain" description="RNase III" evidence="2">
    <location>
        <begin position="40"/>
        <end position="189"/>
    </location>
</feature>
<name>A0A6C0C278_9ZZZZ</name>
<evidence type="ECO:0000313" key="3">
    <source>
        <dbReference type="EMBL" id="QHS98466.1"/>
    </source>
</evidence>
<dbReference type="PROSITE" id="PS50142">
    <property type="entry name" value="RNASE_3_2"/>
    <property type="match status" value="1"/>
</dbReference>
<dbReference type="Gene3D" id="1.10.1520.10">
    <property type="entry name" value="Ribonuclease III domain"/>
    <property type="match status" value="1"/>
</dbReference>
<dbReference type="SMART" id="SM00535">
    <property type="entry name" value="RIBOc"/>
    <property type="match status" value="1"/>
</dbReference>
<dbReference type="PROSITE" id="PS00517">
    <property type="entry name" value="RNASE_3_1"/>
    <property type="match status" value="1"/>
</dbReference>
<accession>A0A6C0C278</accession>
<protein>
    <recommendedName>
        <fullName evidence="2">RNase III domain-containing protein</fullName>
    </recommendedName>
</protein>
<dbReference type="Gene3D" id="3.30.160.20">
    <property type="match status" value="1"/>
</dbReference>
<dbReference type="GO" id="GO:0004525">
    <property type="term" value="F:ribonuclease III activity"/>
    <property type="evidence" value="ECO:0007669"/>
    <property type="project" value="InterPro"/>
</dbReference>
<dbReference type="AlphaFoldDB" id="A0A6C0C278"/>
<dbReference type="InterPro" id="IPR000999">
    <property type="entry name" value="RNase_III_dom"/>
</dbReference>
<dbReference type="GO" id="GO:0006396">
    <property type="term" value="P:RNA processing"/>
    <property type="evidence" value="ECO:0007669"/>
    <property type="project" value="InterPro"/>
</dbReference>
<dbReference type="PANTHER" id="PTHR11207:SF0">
    <property type="entry name" value="RIBONUCLEASE 3"/>
    <property type="match status" value="1"/>
</dbReference>
<evidence type="ECO:0000259" key="2">
    <source>
        <dbReference type="PROSITE" id="PS50142"/>
    </source>
</evidence>
<reference evidence="3" key="1">
    <citation type="journal article" date="2020" name="Nature">
        <title>Giant virus diversity and host interactions through global metagenomics.</title>
        <authorList>
            <person name="Schulz F."/>
            <person name="Roux S."/>
            <person name="Paez-Espino D."/>
            <person name="Jungbluth S."/>
            <person name="Walsh D.A."/>
            <person name="Denef V.J."/>
            <person name="McMahon K.D."/>
            <person name="Konstantinidis K.T."/>
            <person name="Eloe-Fadrosh E.A."/>
            <person name="Kyrpides N.C."/>
            <person name="Woyke T."/>
        </authorList>
    </citation>
    <scope>NUCLEOTIDE SEQUENCE</scope>
    <source>
        <strain evidence="3">GVMAG-M-3300020185-18</strain>
    </source>
</reference>
<dbReference type="SUPFAM" id="SSF69065">
    <property type="entry name" value="RNase III domain-like"/>
    <property type="match status" value="1"/>
</dbReference>
<dbReference type="InterPro" id="IPR036389">
    <property type="entry name" value="RNase_III_sf"/>
</dbReference>
<dbReference type="CDD" id="cd00593">
    <property type="entry name" value="RIBOc"/>
    <property type="match status" value="1"/>
</dbReference>
<dbReference type="GO" id="GO:0003725">
    <property type="term" value="F:double-stranded RNA binding"/>
    <property type="evidence" value="ECO:0007669"/>
    <property type="project" value="TreeGrafter"/>
</dbReference>
<keyword evidence="1" id="KW-0694">RNA-binding</keyword>
<sequence>MQVAVDKEILNDGDVHKDSDEELIFNPYNSRNIEISEAQVSAILKKYGVPDKVHNIKLYKRAFVHKSYCKRPKIENEENGVIIAEQPDDCLPLKTKSNERLEFLGDGVLECITKYYLYRRFPKENEGFMTEKKIALVKNESIGKMAYEMGLNKWYIVSANAEEKKTRTNLKKLGCLFESFLGALFLDFNKIDIRDDDKWFDKVFVTGPGFQIAQIFVETVFDNHVNWNELLQTNDNYKNILQVLLQKKFQVTPHYVEMSEPDDDEGYHMGVYLCINREAHTIDPKHHRVKTLDDFAPKIIKVNHTFEPTNDILENIRLAWEEHEDLHIVSANIDENGWVVFLGESKHKIKKKAEQEACRLAVEKINEFKN</sequence>
<dbReference type="GO" id="GO:0010468">
    <property type="term" value="P:regulation of gene expression"/>
    <property type="evidence" value="ECO:0007669"/>
    <property type="project" value="TreeGrafter"/>
</dbReference>
<dbReference type="PANTHER" id="PTHR11207">
    <property type="entry name" value="RIBONUCLEASE III"/>
    <property type="match status" value="1"/>
</dbReference>
<proteinExistence type="predicted"/>
<dbReference type="Pfam" id="PF00636">
    <property type="entry name" value="Ribonuclease_3"/>
    <property type="match status" value="1"/>
</dbReference>